<feature type="domain" description="DUF4296" evidence="2">
    <location>
        <begin position="27"/>
        <end position="108"/>
    </location>
</feature>
<organism evidence="3 4">
    <name type="scientific">Hanstruepera neustonica</name>
    <dbReference type="NCBI Taxonomy" id="1445657"/>
    <lineage>
        <taxon>Bacteria</taxon>
        <taxon>Pseudomonadati</taxon>
        <taxon>Bacteroidota</taxon>
        <taxon>Flavobacteriia</taxon>
        <taxon>Flavobacteriales</taxon>
        <taxon>Flavobacteriaceae</taxon>
        <taxon>Hanstruepera</taxon>
    </lineage>
</organism>
<dbReference type="Pfam" id="PF14129">
    <property type="entry name" value="DUF4296"/>
    <property type="match status" value="1"/>
</dbReference>
<proteinExistence type="predicted"/>
<dbReference type="OrthoDB" id="1525222at2"/>
<gene>
    <name evidence="3" type="ORF">C1T31_02800</name>
</gene>
<dbReference type="PROSITE" id="PS51257">
    <property type="entry name" value="PROKAR_LIPOPROTEIN"/>
    <property type="match status" value="1"/>
</dbReference>
<evidence type="ECO:0000259" key="2">
    <source>
        <dbReference type="Pfam" id="PF14129"/>
    </source>
</evidence>
<accession>A0A2K1E4C5</accession>
<keyword evidence="4" id="KW-1185">Reference proteome</keyword>
<sequence>MKKALIFSTGILMVIFSCKDNMEPTKPENLISQDEMVNILIDLSLVSSAKGLNKKILENNGITPDRYVFEKHKIDSIQFAESNAYYAYFIDDYSNIYVRVKDSLEKLKMKYVRLEQAENKKGNDAKADKAKRVKRDTLRKKQNDSLLQPPTFEEN</sequence>
<feature type="compositionally biased region" description="Basic and acidic residues" evidence="1">
    <location>
        <begin position="118"/>
        <end position="143"/>
    </location>
</feature>
<comment type="caution">
    <text evidence="3">The sequence shown here is derived from an EMBL/GenBank/DDBJ whole genome shotgun (WGS) entry which is preliminary data.</text>
</comment>
<evidence type="ECO:0000256" key="1">
    <source>
        <dbReference type="SAM" id="MobiDB-lite"/>
    </source>
</evidence>
<dbReference type="Proteomes" id="UP000236641">
    <property type="component" value="Unassembled WGS sequence"/>
</dbReference>
<dbReference type="AlphaFoldDB" id="A0A2K1E4C5"/>
<dbReference type="RefSeq" id="WP_103050931.1">
    <property type="nucleotide sequence ID" value="NZ_POWF01000001.1"/>
</dbReference>
<dbReference type="EMBL" id="POWF01000001">
    <property type="protein sequence ID" value="PNQ75081.1"/>
    <property type="molecule type" value="Genomic_DNA"/>
</dbReference>
<name>A0A2K1E4C5_9FLAO</name>
<feature type="region of interest" description="Disordered" evidence="1">
    <location>
        <begin position="118"/>
        <end position="155"/>
    </location>
</feature>
<evidence type="ECO:0000313" key="3">
    <source>
        <dbReference type="EMBL" id="PNQ75081.1"/>
    </source>
</evidence>
<dbReference type="InterPro" id="IPR025381">
    <property type="entry name" value="DUF4296"/>
</dbReference>
<reference evidence="3 4" key="1">
    <citation type="submission" date="2018-01" db="EMBL/GenBank/DDBJ databases">
        <title>The draft genome of Hanstruepera neustonica JCM19743.</title>
        <authorList>
            <person name="He R.-H."/>
            <person name="Du Z.-J."/>
        </authorList>
    </citation>
    <scope>NUCLEOTIDE SEQUENCE [LARGE SCALE GENOMIC DNA]</scope>
    <source>
        <strain evidence="3 4">JCM19743</strain>
    </source>
</reference>
<evidence type="ECO:0000313" key="4">
    <source>
        <dbReference type="Proteomes" id="UP000236641"/>
    </source>
</evidence>
<protein>
    <submittedName>
        <fullName evidence="3">DUF4296 domain-containing protein</fullName>
    </submittedName>
</protein>